<feature type="transmembrane region" description="Helical" evidence="6">
    <location>
        <begin position="725"/>
        <end position="746"/>
    </location>
</feature>
<keyword evidence="2" id="KW-1003">Cell membrane</keyword>
<feature type="transmembrane region" description="Helical" evidence="6">
    <location>
        <begin position="752"/>
        <end position="775"/>
    </location>
</feature>
<proteinExistence type="predicted"/>
<keyword evidence="3 6" id="KW-0812">Transmembrane</keyword>
<dbReference type="Gene3D" id="1.20.1640.10">
    <property type="entry name" value="Multidrug efflux transporter AcrB transmembrane domain"/>
    <property type="match status" value="2"/>
</dbReference>
<organism evidence="8 9">
    <name type="scientific">Craurococcus roseus</name>
    <dbReference type="NCBI Taxonomy" id="77585"/>
    <lineage>
        <taxon>Bacteria</taxon>
        <taxon>Pseudomonadati</taxon>
        <taxon>Pseudomonadota</taxon>
        <taxon>Alphaproteobacteria</taxon>
        <taxon>Acetobacterales</taxon>
        <taxon>Acetobacteraceae</taxon>
        <taxon>Craurococcus</taxon>
    </lineage>
</organism>
<keyword evidence="5 6" id="KW-0472">Membrane</keyword>
<evidence type="ECO:0000256" key="4">
    <source>
        <dbReference type="ARBA" id="ARBA00022989"/>
    </source>
</evidence>
<keyword evidence="4 6" id="KW-1133">Transmembrane helix</keyword>
<evidence type="ECO:0000256" key="5">
    <source>
        <dbReference type="ARBA" id="ARBA00023136"/>
    </source>
</evidence>
<feature type="domain" description="Membrane transport protein MMPL" evidence="7">
    <location>
        <begin position="204"/>
        <end position="392"/>
    </location>
</feature>
<dbReference type="Proteomes" id="UP001501588">
    <property type="component" value="Unassembled WGS sequence"/>
</dbReference>
<feature type="transmembrane region" description="Helical" evidence="6">
    <location>
        <begin position="251"/>
        <end position="268"/>
    </location>
</feature>
<dbReference type="PANTHER" id="PTHR33406:SF13">
    <property type="entry name" value="MEMBRANE PROTEIN YDFJ"/>
    <property type="match status" value="1"/>
</dbReference>
<dbReference type="Pfam" id="PF03176">
    <property type="entry name" value="MMPL"/>
    <property type="match status" value="1"/>
</dbReference>
<keyword evidence="9" id="KW-1185">Reference proteome</keyword>
<dbReference type="EMBL" id="BAAAFZ010000008">
    <property type="protein sequence ID" value="GAA0571436.1"/>
    <property type="molecule type" value="Genomic_DNA"/>
</dbReference>
<evidence type="ECO:0000256" key="2">
    <source>
        <dbReference type="ARBA" id="ARBA00022475"/>
    </source>
</evidence>
<feature type="transmembrane region" description="Helical" evidence="6">
    <location>
        <begin position="275"/>
        <end position="298"/>
    </location>
</feature>
<dbReference type="InterPro" id="IPR050545">
    <property type="entry name" value="Mycobact_MmpL"/>
</dbReference>
<dbReference type="PANTHER" id="PTHR33406">
    <property type="entry name" value="MEMBRANE PROTEIN MJ1562-RELATED"/>
    <property type="match status" value="1"/>
</dbReference>
<name>A0ABN1EPV5_9PROT</name>
<accession>A0ABN1EPV5</accession>
<evidence type="ECO:0000259" key="7">
    <source>
        <dbReference type="Pfam" id="PF03176"/>
    </source>
</evidence>
<feature type="transmembrane region" description="Helical" evidence="6">
    <location>
        <begin position="304"/>
        <end position="323"/>
    </location>
</feature>
<sequence length="781" mass="79307">MRLPVRDAAPLLAALLVLAVLGGALFALVPVRTGLAEFLPPGRTRATEFLVNELRSGAASSLLLAGIEGAPPEELARLSRATGAALRASGHFAFVGDGTTTLGEAEQALLFRHRYLLSPHTRPEAFEAPALRAKLEALLDGLRSAASPLLARFGFADPTGAFLGLAQGLLSESRIEARDGAWFAPGADPPTRALLLARTRGSGLDSEAQAEAVAAFRAAFQAAGPGEGARLLLSGPGVFAAEAAAAIRADVRMMTVLSVALLAAFLLWRTRSLLPLLAATVPLGAGMLAGVSAVALFFGGVHAIALGFGSTMLGVAVDYPILLTALRRPGEGLPTAAARTWPTLRLAATAAVAGLAAMVGSGFPGLVQLGLFAGAGLVAAALATRWLLPRLLPRAPAEPRPLPAPLARPLLALAGHRRGALGVVAAAGLLLAALGGPRWQRDLAALSPVPAAAQALDAELRRQLGAPDVRFLVAIGPGDEAAVLRTAERLRRAVAPLIARGALTGLDEPSRYLPSLDTQHARQAALPDAAALEARLGEAMAGLPFRPGAFSPFLAAVEESRAMQPLGAEALAEGAPTVAARLSPLLSWRDDGWRGLAVATGVADPAALAEAVASLGDPSVLFLDTKAETEGLLDAYARSTALWALGGGALVLGLLAAGLGGLRPALLAAAPIAGAVVVTLAVLAALGQALNLFHLASLLLLAGVAIDYSLFLGRSPGADAEEARRSLGAVLNCAVCTLLTFGLLAFCKTPVLHGIGLTVSVGVAAAFLLSCALAAPPAHAR</sequence>
<feature type="transmembrane region" description="Helical" evidence="6">
    <location>
        <begin position="692"/>
        <end position="713"/>
    </location>
</feature>
<evidence type="ECO:0000313" key="9">
    <source>
        <dbReference type="Proteomes" id="UP001501588"/>
    </source>
</evidence>
<feature type="transmembrane region" description="Helical" evidence="6">
    <location>
        <begin position="666"/>
        <end position="686"/>
    </location>
</feature>
<evidence type="ECO:0000313" key="8">
    <source>
        <dbReference type="EMBL" id="GAA0571436.1"/>
    </source>
</evidence>
<comment type="subcellular location">
    <subcellularLocation>
        <location evidence="1">Cell membrane</location>
        <topology evidence="1">Multi-pass membrane protein</topology>
    </subcellularLocation>
</comment>
<evidence type="ECO:0000256" key="6">
    <source>
        <dbReference type="SAM" id="Phobius"/>
    </source>
</evidence>
<gene>
    <name evidence="8" type="ORF">GCM10009416_07570</name>
</gene>
<reference evidence="8 9" key="1">
    <citation type="journal article" date="2019" name="Int. J. Syst. Evol. Microbiol.">
        <title>The Global Catalogue of Microorganisms (GCM) 10K type strain sequencing project: providing services to taxonomists for standard genome sequencing and annotation.</title>
        <authorList>
            <consortium name="The Broad Institute Genomics Platform"/>
            <consortium name="The Broad Institute Genome Sequencing Center for Infectious Disease"/>
            <person name="Wu L."/>
            <person name="Ma J."/>
        </authorList>
    </citation>
    <scope>NUCLEOTIDE SEQUENCE [LARGE SCALE GENOMIC DNA]</scope>
    <source>
        <strain evidence="8 9">JCM 9933</strain>
    </source>
</reference>
<evidence type="ECO:0000256" key="3">
    <source>
        <dbReference type="ARBA" id="ARBA00022692"/>
    </source>
</evidence>
<comment type="caution">
    <text evidence="8">The sequence shown here is derived from an EMBL/GenBank/DDBJ whole genome shotgun (WGS) entry which is preliminary data.</text>
</comment>
<dbReference type="InterPro" id="IPR004869">
    <property type="entry name" value="MMPL_dom"/>
</dbReference>
<protein>
    <submittedName>
        <fullName evidence="8">MMPL family transporter</fullName>
    </submittedName>
</protein>
<feature type="transmembrane region" description="Helical" evidence="6">
    <location>
        <begin position="641"/>
        <end position="659"/>
    </location>
</feature>
<feature type="transmembrane region" description="Helical" evidence="6">
    <location>
        <begin position="344"/>
        <end position="363"/>
    </location>
</feature>
<evidence type="ECO:0000256" key="1">
    <source>
        <dbReference type="ARBA" id="ARBA00004651"/>
    </source>
</evidence>
<dbReference type="RefSeq" id="WP_343893821.1">
    <property type="nucleotide sequence ID" value="NZ_BAAAFZ010000008.1"/>
</dbReference>
<dbReference type="SUPFAM" id="SSF82866">
    <property type="entry name" value="Multidrug efflux transporter AcrB transmembrane domain"/>
    <property type="match status" value="2"/>
</dbReference>